<dbReference type="PhylomeDB" id="D6W9C2"/>
<dbReference type="Gene3D" id="3.30.2160.10">
    <property type="entry name" value="Hect, E3 ligase catalytic domain"/>
    <property type="match status" value="1"/>
</dbReference>
<evidence type="ECO:0000259" key="15">
    <source>
        <dbReference type="PROSITE" id="PS50188"/>
    </source>
</evidence>
<evidence type="ECO:0000256" key="5">
    <source>
        <dbReference type="ARBA" id="ARBA00022490"/>
    </source>
</evidence>
<dbReference type="SUPFAM" id="SSF49899">
    <property type="entry name" value="Concanavalin A-like lectins/glucanases"/>
    <property type="match status" value="1"/>
</dbReference>
<evidence type="ECO:0000313" key="18">
    <source>
        <dbReference type="Proteomes" id="UP000007266"/>
    </source>
</evidence>
<feature type="region of interest" description="Disordered" evidence="14">
    <location>
        <begin position="2211"/>
        <end position="2258"/>
    </location>
</feature>
<dbReference type="FunFam" id="3.30.2410.10:FF:000006">
    <property type="entry name" value="probable E3 ubiquitin-protein ligase HERC1 isoform X2"/>
    <property type="match status" value="1"/>
</dbReference>
<dbReference type="InterPro" id="IPR035983">
    <property type="entry name" value="Hect_E3_ubiquitin_ligase"/>
</dbReference>
<dbReference type="PANTHER" id="PTHR22872">
    <property type="entry name" value="BTK-BINDING PROTEIN-RELATED"/>
    <property type="match status" value="1"/>
</dbReference>
<dbReference type="Proteomes" id="UP000007266">
    <property type="component" value="Linkage group 2"/>
</dbReference>
<dbReference type="Gene3D" id="3.30.2410.10">
    <property type="entry name" value="Hect, E3 ligase catalytic domain"/>
    <property type="match status" value="1"/>
</dbReference>
<dbReference type="SUPFAM" id="SSF50978">
    <property type="entry name" value="WD40 repeat-like"/>
    <property type="match status" value="1"/>
</dbReference>
<dbReference type="HOGENOM" id="CLU_000091_0_0_1"/>
<evidence type="ECO:0000256" key="10">
    <source>
        <dbReference type="PROSITE-ProRule" id="PRU00104"/>
    </source>
</evidence>
<keyword evidence="13" id="KW-0175">Coiled coil</keyword>
<evidence type="ECO:0000256" key="6">
    <source>
        <dbReference type="ARBA" id="ARBA00022553"/>
    </source>
</evidence>
<keyword evidence="7" id="KW-0808">Transferase</keyword>
<proteinExistence type="predicted"/>
<evidence type="ECO:0000256" key="12">
    <source>
        <dbReference type="PROSITE-ProRule" id="PRU00235"/>
    </source>
</evidence>
<dbReference type="Gene3D" id="3.90.1750.10">
    <property type="entry name" value="Hect, E3 ligase catalytic domains"/>
    <property type="match status" value="1"/>
</dbReference>
<dbReference type="EC" id="2.3.2.26" evidence="4"/>
<feature type="repeat" description="RCC1" evidence="12">
    <location>
        <begin position="3536"/>
        <end position="3587"/>
    </location>
</feature>
<dbReference type="SUPFAM" id="SSF56204">
    <property type="entry name" value="Hect, E3 ligase catalytic domain"/>
    <property type="match status" value="1"/>
</dbReference>
<protein>
    <recommendedName>
        <fullName evidence="4">HECT-type E3 ubiquitin transferase</fullName>
        <ecNumber evidence="4">2.3.2.26</ecNumber>
    </recommendedName>
</protein>
<dbReference type="PROSITE" id="PS00626">
    <property type="entry name" value="RCC1_2"/>
    <property type="match status" value="3"/>
</dbReference>
<dbReference type="PRINTS" id="PR00633">
    <property type="entry name" value="RCCNDNSATION"/>
</dbReference>
<keyword evidence="18" id="KW-1185">Reference proteome</keyword>
<dbReference type="InterPro" id="IPR015943">
    <property type="entry name" value="WD40/YVTN_repeat-like_dom_sf"/>
</dbReference>
<dbReference type="PANTHER" id="PTHR22872:SF6">
    <property type="entry name" value="E3 UBIQUITIN-PROTEIN LIGASE HERC1-RELATED"/>
    <property type="match status" value="1"/>
</dbReference>
<keyword evidence="6" id="KW-0597">Phosphoprotein</keyword>
<accession>D6W9C2</accession>
<dbReference type="eggNOG" id="KOG1426">
    <property type="taxonomic scope" value="Eukaryota"/>
</dbReference>
<dbReference type="PROSITE" id="PS50237">
    <property type="entry name" value="HECT"/>
    <property type="match status" value="1"/>
</dbReference>
<keyword evidence="11" id="KW-0853">WD repeat</keyword>
<keyword evidence="9 10" id="KW-0833">Ubl conjugation pathway</keyword>
<dbReference type="InterPro" id="IPR000569">
    <property type="entry name" value="HECT_dom"/>
</dbReference>
<dbReference type="PROSITE" id="PS50082">
    <property type="entry name" value="WD_REPEATS_2"/>
    <property type="match status" value="2"/>
</dbReference>
<dbReference type="Pfam" id="PF25390">
    <property type="entry name" value="WD40_RLD"/>
    <property type="match status" value="2"/>
</dbReference>
<dbReference type="OrthoDB" id="239701at2759"/>
<dbReference type="EMBL" id="KQ971312">
    <property type="protein sequence ID" value="EEZ98478.1"/>
    <property type="molecule type" value="Genomic_DNA"/>
</dbReference>
<reference evidence="17 18" key="1">
    <citation type="journal article" date="2008" name="Nature">
        <title>The genome of the model beetle and pest Tribolium castaneum.</title>
        <authorList>
            <consortium name="Tribolium Genome Sequencing Consortium"/>
            <person name="Richards S."/>
            <person name="Gibbs R.A."/>
            <person name="Weinstock G.M."/>
            <person name="Brown S.J."/>
            <person name="Denell R."/>
            <person name="Beeman R.W."/>
            <person name="Gibbs R."/>
            <person name="Beeman R.W."/>
            <person name="Brown S.J."/>
            <person name="Bucher G."/>
            <person name="Friedrich M."/>
            <person name="Grimmelikhuijzen C.J."/>
            <person name="Klingler M."/>
            <person name="Lorenzen M."/>
            <person name="Richards S."/>
            <person name="Roth S."/>
            <person name="Schroder R."/>
            <person name="Tautz D."/>
            <person name="Zdobnov E.M."/>
            <person name="Muzny D."/>
            <person name="Gibbs R.A."/>
            <person name="Weinstock G.M."/>
            <person name="Attaway T."/>
            <person name="Bell S."/>
            <person name="Buhay C.J."/>
            <person name="Chandrabose M.N."/>
            <person name="Chavez D."/>
            <person name="Clerk-Blankenburg K.P."/>
            <person name="Cree A."/>
            <person name="Dao M."/>
            <person name="Davis C."/>
            <person name="Chacko J."/>
            <person name="Dinh H."/>
            <person name="Dugan-Rocha S."/>
            <person name="Fowler G."/>
            <person name="Garner T.T."/>
            <person name="Garnes J."/>
            <person name="Gnirke A."/>
            <person name="Hawes A."/>
            <person name="Hernandez J."/>
            <person name="Hines S."/>
            <person name="Holder M."/>
            <person name="Hume J."/>
            <person name="Jhangiani S.N."/>
            <person name="Joshi V."/>
            <person name="Khan Z.M."/>
            <person name="Jackson L."/>
            <person name="Kovar C."/>
            <person name="Kowis A."/>
            <person name="Lee S."/>
            <person name="Lewis L.R."/>
            <person name="Margolis J."/>
            <person name="Morgan M."/>
            <person name="Nazareth L.V."/>
            <person name="Nguyen N."/>
            <person name="Okwuonu G."/>
            <person name="Parker D."/>
            <person name="Richards S."/>
            <person name="Ruiz S.J."/>
            <person name="Santibanez J."/>
            <person name="Savard J."/>
            <person name="Scherer S.E."/>
            <person name="Schneider B."/>
            <person name="Sodergren E."/>
            <person name="Tautz D."/>
            <person name="Vattahil S."/>
            <person name="Villasana D."/>
            <person name="White C.S."/>
            <person name="Wright R."/>
            <person name="Park Y."/>
            <person name="Beeman R.W."/>
            <person name="Lord J."/>
            <person name="Oppert B."/>
            <person name="Lorenzen M."/>
            <person name="Brown S."/>
            <person name="Wang L."/>
            <person name="Savard J."/>
            <person name="Tautz D."/>
            <person name="Richards S."/>
            <person name="Weinstock G."/>
            <person name="Gibbs R.A."/>
            <person name="Liu Y."/>
            <person name="Worley K."/>
            <person name="Weinstock G."/>
            <person name="Elsik C.G."/>
            <person name="Reese J.T."/>
            <person name="Elhaik E."/>
            <person name="Landan G."/>
            <person name="Graur D."/>
            <person name="Arensburger P."/>
            <person name="Atkinson P."/>
            <person name="Beeman R.W."/>
            <person name="Beidler J."/>
            <person name="Brown S.J."/>
            <person name="Demuth J.P."/>
            <person name="Drury D.W."/>
            <person name="Du Y.Z."/>
            <person name="Fujiwara H."/>
            <person name="Lorenzen M."/>
            <person name="Maselli V."/>
            <person name="Osanai M."/>
            <person name="Park Y."/>
            <person name="Robertson H.M."/>
            <person name="Tu Z."/>
            <person name="Wang J.J."/>
            <person name="Wang S."/>
            <person name="Richards S."/>
            <person name="Song H."/>
            <person name="Zhang L."/>
            <person name="Sodergren E."/>
            <person name="Werner D."/>
            <person name="Stanke M."/>
            <person name="Morgenstern B."/>
            <person name="Solovyev V."/>
            <person name="Kosarev P."/>
            <person name="Brown G."/>
            <person name="Chen H.C."/>
            <person name="Ermolaeva O."/>
            <person name="Hlavina W."/>
            <person name="Kapustin Y."/>
            <person name="Kiryutin B."/>
            <person name="Kitts P."/>
            <person name="Maglott D."/>
            <person name="Pruitt K."/>
            <person name="Sapojnikov V."/>
            <person name="Souvorov A."/>
            <person name="Mackey A.J."/>
            <person name="Waterhouse R.M."/>
            <person name="Wyder S."/>
            <person name="Zdobnov E.M."/>
            <person name="Zdobnov E.M."/>
            <person name="Wyder S."/>
            <person name="Kriventseva E.V."/>
            <person name="Kadowaki T."/>
            <person name="Bork P."/>
            <person name="Aranda M."/>
            <person name="Bao R."/>
            <person name="Beermann A."/>
            <person name="Berns N."/>
            <person name="Bolognesi R."/>
            <person name="Bonneton F."/>
            <person name="Bopp D."/>
            <person name="Brown S.J."/>
            <person name="Bucher G."/>
            <person name="Butts T."/>
            <person name="Chaumot A."/>
            <person name="Denell R.E."/>
            <person name="Ferrier D.E."/>
            <person name="Friedrich M."/>
            <person name="Gordon C.M."/>
            <person name="Jindra M."/>
            <person name="Klingler M."/>
            <person name="Lan Q."/>
            <person name="Lattorff H.M."/>
            <person name="Laudet V."/>
            <person name="von Levetsow C."/>
            <person name="Liu Z."/>
            <person name="Lutz R."/>
            <person name="Lynch J.A."/>
            <person name="da Fonseca R.N."/>
            <person name="Posnien N."/>
            <person name="Reuter R."/>
            <person name="Roth S."/>
            <person name="Savard J."/>
            <person name="Schinko J.B."/>
            <person name="Schmitt C."/>
            <person name="Schoppmeier M."/>
            <person name="Schroder R."/>
            <person name="Shippy T.D."/>
            <person name="Simonnet F."/>
            <person name="Marques-Souza H."/>
            <person name="Tautz D."/>
            <person name="Tomoyasu Y."/>
            <person name="Trauner J."/>
            <person name="Van der Zee M."/>
            <person name="Vervoort M."/>
            <person name="Wittkopp N."/>
            <person name="Wimmer E.A."/>
            <person name="Yang X."/>
            <person name="Jones A.K."/>
            <person name="Sattelle D.B."/>
            <person name="Ebert P.R."/>
            <person name="Nelson D."/>
            <person name="Scott J.G."/>
            <person name="Beeman R.W."/>
            <person name="Muthukrishnan S."/>
            <person name="Kramer K.J."/>
            <person name="Arakane Y."/>
            <person name="Beeman R.W."/>
            <person name="Zhu Q."/>
            <person name="Hogenkamp D."/>
            <person name="Dixit R."/>
            <person name="Oppert B."/>
            <person name="Jiang H."/>
            <person name="Zou Z."/>
            <person name="Marshall J."/>
            <person name="Elpidina E."/>
            <person name="Vinokurov K."/>
            <person name="Oppert C."/>
            <person name="Zou Z."/>
            <person name="Evans J."/>
            <person name="Lu Z."/>
            <person name="Zhao P."/>
            <person name="Sumathipala N."/>
            <person name="Altincicek B."/>
            <person name="Vilcinskas A."/>
            <person name="Williams M."/>
            <person name="Hultmark D."/>
            <person name="Hetru C."/>
            <person name="Jiang H."/>
            <person name="Grimmelikhuijzen C.J."/>
            <person name="Hauser F."/>
            <person name="Cazzamali G."/>
            <person name="Williamson M."/>
            <person name="Park Y."/>
            <person name="Li B."/>
            <person name="Tanaka Y."/>
            <person name="Predel R."/>
            <person name="Neupert S."/>
            <person name="Schachtner J."/>
            <person name="Verleyen P."/>
            <person name="Raible F."/>
            <person name="Bork P."/>
            <person name="Friedrich M."/>
            <person name="Walden K.K."/>
            <person name="Robertson H.M."/>
            <person name="Angeli S."/>
            <person name="Foret S."/>
            <person name="Bucher G."/>
            <person name="Schuetz S."/>
            <person name="Maleszka R."/>
            <person name="Wimmer E.A."/>
            <person name="Beeman R.W."/>
            <person name="Lorenzen M."/>
            <person name="Tomoyasu Y."/>
            <person name="Miller S.C."/>
            <person name="Grossmann D."/>
            <person name="Bucher G."/>
        </authorList>
    </citation>
    <scope>NUCLEOTIDE SEQUENCE [LARGE SCALE GENOMIC DNA]</scope>
    <source>
        <strain evidence="17 18">Georgia GA2</strain>
    </source>
</reference>
<organism evidence="17 18">
    <name type="scientific">Tribolium castaneum</name>
    <name type="common">Red flour beetle</name>
    <dbReference type="NCBI Taxonomy" id="7070"/>
    <lineage>
        <taxon>Eukaryota</taxon>
        <taxon>Metazoa</taxon>
        <taxon>Ecdysozoa</taxon>
        <taxon>Arthropoda</taxon>
        <taxon>Hexapoda</taxon>
        <taxon>Insecta</taxon>
        <taxon>Pterygota</taxon>
        <taxon>Neoptera</taxon>
        <taxon>Endopterygota</taxon>
        <taxon>Coleoptera</taxon>
        <taxon>Polyphaga</taxon>
        <taxon>Cucujiformia</taxon>
        <taxon>Tenebrionidae</taxon>
        <taxon>Tenebrionidae incertae sedis</taxon>
        <taxon>Tribolium</taxon>
    </lineage>
</organism>
<evidence type="ECO:0000256" key="7">
    <source>
        <dbReference type="ARBA" id="ARBA00022679"/>
    </source>
</evidence>
<gene>
    <name evidence="17" type="primary">AUGUSTUS-3.0.2_00971</name>
    <name evidence="17" type="ORF">TcasGA2_TC000971</name>
</gene>
<evidence type="ECO:0000256" key="14">
    <source>
        <dbReference type="SAM" id="MobiDB-lite"/>
    </source>
</evidence>
<feature type="repeat" description="RCC1" evidence="12">
    <location>
        <begin position="348"/>
        <end position="397"/>
    </location>
</feature>
<dbReference type="GO" id="GO:0061630">
    <property type="term" value="F:ubiquitin protein ligase activity"/>
    <property type="evidence" value="ECO:0007669"/>
    <property type="project" value="UniProtKB-EC"/>
</dbReference>
<dbReference type="Pfam" id="PF00415">
    <property type="entry name" value="RCC1"/>
    <property type="match status" value="3"/>
</dbReference>
<dbReference type="InterPro" id="IPR003877">
    <property type="entry name" value="SPRY_dom"/>
</dbReference>
<dbReference type="InterPro" id="IPR043136">
    <property type="entry name" value="B30.2/SPRY_sf"/>
</dbReference>
<dbReference type="InterPro" id="IPR036322">
    <property type="entry name" value="WD40_repeat_dom_sf"/>
</dbReference>
<evidence type="ECO:0000256" key="8">
    <source>
        <dbReference type="ARBA" id="ARBA00022737"/>
    </source>
</evidence>
<dbReference type="PROSITE" id="PS50294">
    <property type="entry name" value="WD_REPEATS_REGION"/>
    <property type="match status" value="2"/>
</dbReference>
<dbReference type="CDD" id="cd12881">
    <property type="entry name" value="SPRY_HERC1"/>
    <property type="match status" value="1"/>
</dbReference>
<dbReference type="KEGG" id="tca:657865"/>
<evidence type="ECO:0000256" key="2">
    <source>
        <dbReference type="ARBA" id="ARBA00004496"/>
    </source>
</evidence>
<evidence type="ECO:0000256" key="1">
    <source>
        <dbReference type="ARBA" id="ARBA00000885"/>
    </source>
</evidence>
<feature type="repeat" description="RCC1" evidence="12">
    <location>
        <begin position="607"/>
        <end position="657"/>
    </location>
</feature>
<sequence>MENLSNIELEWIDQTNNSWSLKDCDSIANRDLVQSMYDFLIQNKEIRLIPTTLSLFNDVQIFPSFQYDGASNSELNHYIATLLKSQIDLARNVCSSSQFAAILKQRLLILRRIYHALIVKYHDKAKTDQTTSENNTNILAKESLSGSQALLEIGVKTGLSLLFSLLRQNWQVSDILKVPSLCNSVLETSFDLLQKLPPLCLSNDTQLTNLGITSLEQVSDFLKDAVLNSPNADSHAKLLSCKLLLALALQRGSLRYLLDWIEMVLDASCKTEGILCDSFFKSAIMQLESGKYKIKSDLWKGQTSSEVSVYEAAINLMEILAGMAIDFGGVCSAVETTSESEVGVYEKSDVYVWGSNSSHQLAEGNQEKILMPVKSKMFTQVQQVEAGQYCTFAIHWDGSVSACGKGSYGRLGLGESSNQSLPKRILLDCVVKKLSSSKGSDGHTLALAETGVVYSWGDGDYGKLGHGNCATHKQPERITGPFLGKTIKYIHAGYRHSAAVTDDGKLYTWGEGDHGRLGHGDSNARYVPTQVAGLAEVGSVACGSSHTLVVSKDGKTVWSFGSGEHGKLGTGELGKVYRPQVVEALQGLTIQKVCAGTWFSMALTTAGEVYTWGSGAILGKGSADAIVNLPMYVEDLAQYRIVDISAGDNHCLALTDEHEVFAWGTNSMGQCGQGHTCSPITRPLKVIGLEGVSIRQISAGTSHSMAWTSMSTENHHMTKHKPFCLDLHEKTFILLKKFLEKYTVSFIYETPPPPFKTATEHHRFVLLTLKLLCTHLSLCINGNLSDNILSNHTKQLRLILFRLVDIKTPPEIYSTVIELINVGASLLLPQLQERVEFVHEHLSKDGLTQGQQMLLNIVLCSLEDPAHIAALLRIQEQQLTETLMSTLLQSFSKLTEDTLDSVKKYMETQPTDEWKNAASTTQTHLQKLLSSLQNHLLAHVVIKNNQIFHILHNHLNQLFPLIIRVLEKSACILEQYPPSLELLYNVLLDSVSGSMFLKLLSSLLLIPPVFIKELLPELLNVLVSLDRFNKLLPVEITNDVSTVSSRSETPTLAQLADQSWLWIIDLQRTCSLLIGECLGGAFAGDPPTIEEISCWNWLNTDLFSAGIVNDDIDVQTVVDMSHTALLNLQDALLISLENMSPTVQNYCKLAFKLPQQYDEACALTTENEFAQPFFENDQFELWDNDGKLADTVVQCFLITLLKQTGLIRESTSHVAFPEIYKFTFKLRQKLISSLYCCYEEEKSEEQSQDEEQRFATICRKILQRCLFLLIFVQGLELDLADEGSSDEECDFTDFYKTKTSFREITKICNLCLSFVCNEPAEKLSLITRGSRKNNWCTKPAVFYKALQAQKNRACNRLESLKDLLKLITEKQSSPTVSNLIYPQLLAGYFGFCNYKSEDVSHYLFHYFDKIQASPVRFQGEIRTNMHRVYDFLIKLLNNLVGSSENRQLLFTTLFTLTAKYEPSDLNFIIGKNLPASLMSIEEDKTDILSIASVRLSRILAMCACIHSKKILLGTTESIIDKLYDQFIANIGDTPNASLVSLCDKSFGDFLVFLRVIGSSKVIKTVLASKKWLEALLSVLDTSDLFMSYPVQLKLLRPKMMVLQILQNILPGLQPKFLPSDLRKSVVNKLFTQLGKELWKKTSTESLPTQLVESELKLNDLLDEDEEENIPVHDMGFDINKCHNCVIESNLTLVHGFGGRGYGLGLQAIRSGCYQWKILIVKENRGNEGTCIGVSKFPVRDFSHRSTTDMWLYRAYSGSLYHSGERDISFQCYTQGDYITVVLDMDAKTLSFGKNGEEPRVAFENIEATELYPCVMFYSTGPGEKVKITDMKVHSKQRDLLPGEPNLAPLPAVLTEAYVTLIRRLHNADAWTNEVNSAIIDRLSRIEDLFEQIHFYNSDGEESEENSNSRDMYSKINELCLTVWPALVTIGGFDRGLRIGGYCKHKGTGRRAIVLGILKKGITTVNVQWESDGSISDVSMSNLEHIETAPFNNNKFSGLSPSLLFQVARLTGLTNELVSPEYNLTRTEEELLCEDRHCRSDSLRSCSDSQIHNQYTFLDTPAGPRTIDSLTDEMVSTILVESKRISVEKMVGTQSEATISKTPEKKTINHEIKKLEKKLLDLEANCLQIAFLQFAAMKTLGIFLTSSLFAELFLVNDPVKTTPRDENTLKRIMLVLVEKSIEQCKLRSVVTCAEFERAQSILHLSFSKSASVENSPQRGASTDEVGPSLAEAGPSHRPPQVLVAPNPQPEDQQPSPPPIVSHLLEMGFLLPHITAAMKATQSSGEFNAQTANMLAVWMLEHPQTGEDEAVAHELVRQQTIDSAEIVHENRRSDRRASDYTGFAYRGVPRRRRAVPVDGFLPVDGAELNEHFTSELFSTRAGCVNVQRPVAICSYCGHLSPNIKGHMEMRHPGCGVPWGPSTCGSVTGSHYIMCYKCQRKYINRNQNDNYLQFQAPDLIIDEHDTTETDIQAMKFVLPPYEDISQIKTCLGINENEFNVRPIALTNLDPLGTSAIPKISKESETQREADNRFVGKQAMSLQNSLDRILALKHMTGSIHVLLSRSIVLNVLSLLSMNTNHMTLMSQLEIIGLSDIRKVVRLMTLTAMKRVETINIQNSDDFPNFKLCNDFTRFATHLSPESNSCLNHLSVSIAALAQNDVTSANLVVNMCSKDLEMSAVGVSVPKATFAVTQALVNILSTHGGCSLHDLPKDEVASPLSDPNTLEPLTLVNALSAYVLSFRVDQENREWASEQLFKTIANKIQILSGSTSEQTNFADLTNFLPKERMEYFDGHDNRVSTLAYHEKNNKLASAGYDGTVRLWVFESRTQLSLDATLVFHISSDIFGNELQGRLIGHVKWSPRGEYLAAAMDNVINIWPIINEGYQNWFIEDQKEFITTLTWPKFKLNEEKDRDFLLVGKIDGSVSLVIMSDGGIQRVESLANCSMNCAVVRADWHDEGHPFAVAYLDGTLKLGWIDENTNITTLKAHESGISSLEWSPDGSILATISSDLNCKLWHLKDSKLTLIHTLSQTHEPVTLKWSPLIGDSKTPLLLTIGTSYGTVCAWRLPDTDHNNIKPQLVMQAQGHACNAVTGLAVHKNGLLLASGCPNGILNVWSLVDGSLVQTVVGSGGVNYNGLLWSGDSLAVAFLRSKSIGLLQYGTGSLTKYQSLTTARCALIRKGVKGLKSAQFFKTLILYLPKIILDQYNIEKLAVQTGAQLSHSSYLKSLTSLAILLDLEHIICYKCRPFNNKNESDVIPEMQWLHTFTLGAQIADCLIKRTNLPECVLSQARGVAECVTTEAVQNASWTSKQDEQIMQWVSQRPQDWQIGGKCKAYMWGSDRHGQLAELGYSASVPVQVESFSIARKIICGQNCTFVIQSDGTVLACGEGSYGRLGQGNSDDLHSLSVISSLQGFVITDLATSVGSDGHSLALAESGEVFSWGDGDFGKLGHGNPDRQRRPRQIEALQTEQVVQVACGFKHSAVVTSDGKLFTFGNGDFGKLGLGSVANKKLPERVMALEGYRIGQVACGLNHTACVSTDGMTVWTFGEGDYGKLGLGYATMKLLPQKVETVCNLGIKKVGCGTHLTLFLTKDGKVFVCGIDRMPWHSLFRERAVFKPQIMTSLSDYSIEDLAVGTEHVLFLTTCGKVLGWGMTGEGQLGLPHVSLVRHPEIITELSDKGIRQISTGRTHSAAWSAPPLPQRVPGVTRSLTFGLPANIPSQYDHLQGLSIELIQARVMFLHRFSDMLYSCWTLMPLSHQEGMKLPPLEGLVSPSLRPLLASRVYTFPFVRCIGKTMVQGKNYGPQIIVKRINQEDVTGRKCKPVFVQIAKQVVDIKPQELRLPSRAWKVKLVGEGADDAGGVFDDTITEMCQEITSGIVPLLVPTPNAVNEDGFNRDRYLLNPQLNTQQHIAWFKFLGILFGVAIRTRKPLAIPLAPMMWKLIVGEVVTIEDLEEVDCMYVQSLRSIRDIHLSGVGEENFHEVIPLECFEGTSCTGKVLPIVYGGRSIPLTFHNRTQYFERAVKFRLEEFDLQITSIREGMAGIVPVPLLSLMTADYLEQLVCGMTHISIPILKKIIRYRELDENHNLVRWLWNILEGFSDAERVLFMRFVSGRSRLPANLADLSQRFQVMKVDKAVNGLPTAQTCFFQLRLPPYTSQEIMAERLRYAINNCKSIDMDNYMLARNTDQGVVSDEEYL</sequence>
<dbReference type="GO" id="GO:0009966">
    <property type="term" value="P:regulation of signal transduction"/>
    <property type="evidence" value="ECO:0007669"/>
    <property type="project" value="UniProtKB-ARBA"/>
</dbReference>
<feature type="repeat" description="RCC1" evidence="12">
    <location>
        <begin position="3588"/>
        <end position="3639"/>
    </location>
</feature>
<dbReference type="InterPro" id="IPR013320">
    <property type="entry name" value="ConA-like_dom_sf"/>
</dbReference>
<evidence type="ECO:0000256" key="3">
    <source>
        <dbReference type="ARBA" id="ARBA00004906"/>
    </source>
</evidence>
<name>D6W9C2_TRICA</name>
<dbReference type="Gene3D" id="2.130.10.10">
    <property type="entry name" value="YVTN repeat-like/Quinoprotein amine dehydrogenase"/>
    <property type="match status" value="1"/>
</dbReference>
<dbReference type="InterPro" id="IPR009091">
    <property type="entry name" value="RCC1/BLIP-II"/>
</dbReference>
<evidence type="ECO:0000256" key="13">
    <source>
        <dbReference type="SAM" id="Coils"/>
    </source>
</evidence>
<dbReference type="SMART" id="SM00320">
    <property type="entry name" value="WD40"/>
    <property type="match status" value="5"/>
</dbReference>
<dbReference type="SMART" id="SM00449">
    <property type="entry name" value="SPRY"/>
    <property type="match status" value="1"/>
</dbReference>
<evidence type="ECO:0000313" key="17">
    <source>
        <dbReference type="EMBL" id="EEZ98478.1"/>
    </source>
</evidence>
<dbReference type="PROSITE" id="PS50188">
    <property type="entry name" value="B302_SPRY"/>
    <property type="match status" value="1"/>
</dbReference>
<feature type="repeat" description="RCC1" evidence="12">
    <location>
        <begin position="398"/>
        <end position="450"/>
    </location>
</feature>
<reference evidence="17 18" key="2">
    <citation type="journal article" date="2010" name="Nucleic Acids Res.">
        <title>BeetleBase in 2010: revisions to provide comprehensive genomic information for Tribolium castaneum.</title>
        <authorList>
            <person name="Kim H.S."/>
            <person name="Murphy T."/>
            <person name="Xia J."/>
            <person name="Caragea D."/>
            <person name="Park Y."/>
            <person name="Beeman R.W."/>
            <person name="Lorenzen M.D."/>
            <person name="Butcher S."/>
            <person name="Manak J.R."/>
            <person name="Brown S.J."/>
        </authorList>
    </citation>
    <scope>GENOME REANNOTATION</scope>
    <source>
        <strain evidence="17 18">Georgia GA2</strain>
    </source>
</reference>
<dbReference type="PROSITE" id="PS50012">
    <property type="entry name" value="RCC1_3"/>
    <property type="match status" value="13"/>
</dbReference>
<comment type="subcellular location">
    <subcellularLocation>
        <location evidence="2">Cytoplasm</location>
    </subcellularLocation>
</comment>
<dbReference type="CDD" id="cd14401">
    <property type="entry name" value="UBA_HERC1"/>
    <property type="match status" value="1"/>
</dbReference>
<dbReference type="InterPro" id="IPR058923">
    <property type="entry name" value="RCC1-like_dom"/>
</dbReference>
<feature type="coiled-coil region" evidence="13">
    <location>
        <begin position="1343"/>
        <end position="1370"/>
    </location>
</feature>
<comment type="pathway">
    <text evidence="3">Protein modification; protein ubiquitination.</text>
</comment>
<feature type="domain" description="HECT" evidence="16">
    <location>
        <begin position="3830"/>
        <end position="4177"/>
    </location>
</feature>
<dbReference type="InterPro" id="IPR035768">
    <property type="entry name" value="SPRY_HERC1"/>
</dbReference>
<feature type="repeat" description="RCC1" evidence="12">
    <location>
        <begin position="555"/>
        <end position="606"/>
    </location>
</feature>
<evidence type="ECO:0000256" key="4">
    <source>
        <dbReference type="ARBA" id="ARBA00012485"/>
    </source>
</evidence>
<dbReference type="SUPFAM" id="SSF50985">
    <property type="entry name" value="RCC1/BLIP-II"/>
    <property type="match status" value="2"/>
</dbReference>
<feature type="repeat" description="RCC1" evidence="12">
    <location>
        <begin position="658"/>
        <end position="710"/>
    </location>
</feature>
<dbReference type="Pfam" id="PF00632">
    <property type="entry name" value="HECT"/>
    <property type="match status" value="1"/>
</dbReference>
<evidence type="ECO:0000256" key="9">
    <source>
        <dbReference type="ARBA" id="ARBA00022786"/>
    </source>
</evidence>
<feature type="repeat" description="RCC1" evidence="12">
    <location>
        <begin position="451"/>
        <end position="503"/>
    </location>
</feature>
<dbReference type="InterPro" id="IPR051625">
    <property type="entry name" value="Signaling_Regulatory_Domain"/>
</dbReference>
<dbReference type="InterPro" id="IPR000408">
    <property type="entry name" value="Reg_chr_condens"/>
</dbReference>
<dbReference type="Gene3D" id="2.130.10.30">
    <property type="entry name" value="Regulator of chromosome condensation 1/beta-lactamase-inhibitor protein II"/>
    <property type="match status" value="2"/>
</dbReference>
<feature type="repeat" description="RCC1" evidence="12">
    <location>
        <begin position="3431"/>
        <end position="3482"/>
    </location>
</feature>
<feature type="repeat" description="RCC1" evidence="12">
    <location>
        <begin position="3327"/>
        <end position="3375"/>
    </location>
</feature>
<dbReference type="FunFam" id="2.60.120.920:FF:000015">
    <property type="entry name" value="LOW QUALITY PROTEIN: probable E3 ubiquitin-protein ligase HERC1"/>
    <property type="match status" value="1"/>
</dbReference>
<dbReference type="OMA" id="LAICCQN"/>
<dbReference type="Pfam" id="PF00622">
    <property type="entry name" value="SPRY"/>
    <property type="match status" value="1"/>
</dbReference>
<dbReference type="Pfam" id="PF00400">
    <property type="entry name" value="WD40"/>
    <property type="match status" value="3"/>
</dbReference>
<feature type="repeat" description="RCC1" evidence="12">
    <location>
        <begin position="3640"/>
        <end position="3691"/>
    </location>
</feature>
<keyword evidence="5" id="KW-0963">Cytoplasm</keyword>
<keyword evidence="8" id="KW-0677">Repeat</keyword>
<dbReference type="GO" id="GO:0005737">
    <property type="term" value="C:cytoplasm"/>
    <property type="evidence" value="ECO:0007669"/>
    <property type="project" value="UniProtKB-SubCell"/>
</dbReference>
<feature type="repeat" description="RCC1" evidence="12">
    <location>
        <begin position="3483"/>
        <end position="3534"/>
    </location>
</feature>
<feature type="domain" description="B30.2/SPRY" evidence="15">
    <location>
        <begin position="1638"/>
        <end position="1834"/>
    </location>
</feature>
<dbReference type="InterPro" id="IPR001870">
    <property type="entry name" value="B30.2/SPRY"/>
</dbReference>
<dbReference type="SMART" id="SM00119">
    <property type="entry name" value="HECTc"/>
    <property type="match status" value="1"/>
</dbReference>
<comment type="catalytic activity">
    <reaction evidence="1">
        <text>S-ubiquitinyl-[E2 ubiquitin-conjugating enzyme]-L-cysteine + [acceptor protein]-L-lysine = [E2 ubiquitin-conjugating enzyme]-L-cysteine + N(6)-ubiquitinyl-[acceptor protein]-L-lysine.</text>
        <dbReference type="EC" id="2.3.2.26"/>
    </reaction>
</comment>
<feature type="repeat" description="RCC1" evidence="12">
    <location>
        <begin position="504"/>
        <end position="553"/>
    </location>
</feature>
<dbReference type="InterPro" id="IPR001680">
    <property type="entry name" value="WD40_rpt"/>
</dbReference>
<feature type="repeat" description="WD" evidence="11">
    <location>
        <begin position="2980"/>
        <end position="3021"/>
    </location>
</feature>
<dbReference type="Gene3D" id="2.60.120.920">
    <property type="match status" value="1"/>
</dbReference>
<feature type="repeat" description="WD" evidence="11">
    <location>
        <begin position="2787"/>
        <end position="2828"/>
    </location>
</feature>
<dbReference type="STRING" id="7070.D6W9C2"/>
<evidence type="ECO:0000259" key="16">
    <source>
        <dbReference type="PROSITE" id="PS50237"/>
    </source>
</evidence>
<evidence type="ECO:0000256" key="11">
    <source>
        <dbReference type="PROSITE-ProRule" id="PRU00221"/>
    </source>
</evidence>
<feature type="active site" description="Glycyl thioester intermediate" evidence="10">
    <location>
        <position position="4140"/>
    </location>
</feature>